<comment type="caution">
    <text evidence="1">The sequence shown here is derived from an EMBL/GenBank/DDBJ whole genome shotgun (WGS) entry which is preliminary data.</text>
</comment>
<name>A0A409X770_PSICY</name>
<dbReference type="InterPro" id="IPR029058">
    <property type="entry name" value="AB_hydrolase_fold"/>
</dbReference>
<dbReference type="Gene3D" id="3.40.50.1820">
    <property type="entry name" value="alpha/beta hydrolase"/>
    <property type="match status" value="1"/>
</dbReference>
<gene>
    <name evidence="1" type="ORF">CVT25_006818</name>
</gene>
<reference evidence="1 2" key="1">
    <citation type="journal article" date="2018" name="Evol. Lett.">
        <title>Horizontal gene cluster transfer increased hallucinogenic mushroom diversity.</title>
        <authorList>
            <person name="Reynolds H.T."/>
            <person name="Vijayakumar V."/>
            <person name="Gluck-Thaler E."/>
            <person name="Korotkin H.B."/>
            <person name="Matheny P.B."/>
            <person name="Slot J.C."/>
        </authorList>
    </citation>
    <scope>NUCLEOTIDE SEQUENCE [LARGE SCALE GENOMIC DNA]</scope>
    <source>
        <strain evidence="1 2">2631</strain>
    </source>
</reference>
<sequence length="84" mass="9540">MEILVNITKKHSNSIVGLYDQIGTGLSTHLPETMGEISSWTDQYFLDELNNLLFKLDIQDNYVLFGHSWDVCSPRGTLLRNQPG</sequence>
<evidence type="ECO:0008006" key="3">
    <source>
        <dbReference type="Google" id="ProtNLM"/>
    </source>
</evidence>
<dbReference type="OrthoDB" id="3015594at2759"/>
<organism evidence="1 2">
    <name type="scientific">Psilocybe cyanescens</name>
    <dbReference type="NCBI Taxonomy" id="93625"/>
    <lineage>
        <taxon>Eukaryota</taxon>
        <taxon>Fungi</taxon>
        <taxon>Dikarya</taxon>
        <taxon>Basidiomycota</taxon>
        <taxon>Agaricomycotina</taxon>
        <taxon>Agaricomycetes</taxon>
        <taxon>Agaricomycetidae</taxon>
        <taxon>Agaricales</taxon>
        <taxon>Agaricineae</taxon>
        <taxon>Strophariaceae</taxon>
        <taxon>Psilocybe</taxon>
    </lineage>
</organism>
<keyword evidence="2" id="KW-1185">Reference proteome</keyword>
<accession>A0A409X770</accession>
<dbReference type="STRING" id="93625.A0A409X770"/>
<dbReference type="SUPFAM" id="SSF53474">
    <property type="entry name" value="alpha/beta-Hydrolases"/>
    <property type="match status" value="1"/>
</dbReference>
<protein>
    <recommendedName>
        <fullName evidence="3">AB hydrolase-1 domain-containing protein</fullName>
    </recommendedName>
</protein>
<dbReference type="InParanoid" id="A0A409X770"/>
<evidence type="ECO:0000313" key="2">
    <source>
        <dbReference type="Proteomes" id="UP000283269"/>
    </source>
</evidence>
<dbReference type="Proteomes" id="UP000283269">
    <property type="component" value="Unassembled WGS sequence"/>
</dbReference>
<dbReference type="EMBL" id="NHYD01002450">
    <property type="protein sequence ID" value="PPQ86633.1"/>
    <property type="molecule type" value="Genomic_DNA"/>
</dbReference>
<evidence type="ECO:0000313" key="1">
    <source>
        <dbReference type="EMBL" id="PPQ86633.1"/>
    </source>
</evidence>
<dbReference type="AlphaFoldDB" id="A0A409X770"/>
<proteinExistence type="predicted"/>